<sequence length="146" mass="15193">ACALGRPPPRAGVRCLPAGTCFSAHLHNASYTAASAACGRRRGSLAWLSGEPELLALLGLLAEAAVPTPALLWVGLKRNASACTHAEHPLRGFTWEAVGGGTAPREVPAALGRWVKEPVRSCLIARCAGLHLAATPESGPSWGWKE</sequence>
<keyword evidence="6" id="KW-0472">Membrane</keyword>
<dbReference type="PANTHER" id="PTHR14789:SF5">
    <property type="entry name" value="C-TYPE LECTIN DOMAIN FAMILY 14 MEMBER A"/>
    <property type="match status" value="1"/>
</dbReference>
<evidence type="ECO:0000256" key="2">
    <source>
        <dbReference type="ARBA" id="ARBA00022692"/>
    </source>
</evidence>
<dbReference type="GO" id="GO:0016477">
    <property type="term" value="P:cell migration"/>
    <property type="evidence" value="ECO:0007669"/>
    <property type="project" value="TreeGrafter"/>
</dbReference>
<proteinExistence type="predicted"/>
<evidence type="ECO:0000256" key="6">
    <source>
        <dbReference type="ARBA" id="ARBA00023136"/>
    </source>
</evidence>
<keyword evidence="2" id="KW-0812">Transmembrane</keyword>
<dbReference type="GO" id="GO:0009897">
    <property type="term" value="C:external side of plasma membrane"/>
    <property type="evidence" value="ECO:0007669"/>
    <property type="project" value="TreeGrafter"/>
</dbReference>
<keyword evidence="4" id="KW-0430">Lectin</keyword>
<dbReference type="GO" id="GO:0031012">
    <property type="term" value="C:extracellular matrix"/>
    <property type="evidence" value="ECO:0007669"/>
    <property type="project" value="TreeGrafter"/>
</dbReference>
<dbReference type="SUPFAM" id="SSF56436">
    <property type="entry name" value="C-type lectin-like"/>
    <property type="match status" value="1"/>
</dbReference>
<evidence type="ECO:0000256" key="1">
    <source>
        <dbReference type="ARBA" id="ARBA00004479"/>
    </source>
</evidence>
<evidence type="ECO:0000256" key="4">
    <source>
        <dbReference type="ARBA" id="ARBA00022734"/>
    </source>
</evidence>
<protein>
    <submittedName>
        <fullName evidence="7">CLC14 protein</fullName>
    </submittedName>
</protein>
<dbReference type="Proteomes" id="UP000551443">
    <property type="component" value="Unassembled WGS sequence"/>
</dbReference>
<dbReference type="PANTHER" id="PTHR14789">
    <property type="entry name" value="CHONDROLECTIN VARIANT CHODLFDELTAE"/>
    <property type="match status" value="1"/>
</dbReference>
<dbReference type="GO" id="GO:0030246">
    <property type="term" value="F:carbohydrate binding"/>
    <property type="evidence" value="ECO:0007669"/>
    <property type="project" value="UniProtKB-KW"/>
</dbReference>
<name>A0A7L3PIR9_9DEND</name>
<dbReference type="GO" id="GO:0050840">
    <property type="term" value="F:extracellular matrix binding"/>
    <property type="evidence" value="ECO:0007669"/>
    <property type="project" value="TreeGrafter"/>
</dbReference>
<evidence type="ECO:0000256" key="5">
    <source>
        <dbReference type="ARBA" id="ARBA00022989"/>
    </source>
</evidence>
<keyword evidence="3" id="KW-0732">Signal</keyword>
<evidence type="ECO:0000313" key="7">
    <source>
        <dbReference type="EMBL" id="NXU91179.1"/>
    </source>
</evidence>
<feature type="non-terminal residue" evidence="7">
    <location>
        <position position="1"/>
    </location>
</feature>
<dbReference type="AlphaFoldDB" id="A0A7L3PIR9"/>
<comment type="caution">
    <text evidence="7">The sequence shown here is derived from an EMBL/GenBank/DDBJ whole genome shotgun (WGS) entry which is preliminary data.</text>
</comment>
<comment type="subcellular location">
    <subcellularLocation>
        <location evidence="1">Membrane</location>
        <topology evidence="1">Single-pass type I membrane protein</topology>
    </subcellularLocation>
</comment>
<dbReference type="EMBL" id="VZUH01006273">
    <property type="protein sequence ID" value="NXU91179.1"/>
    <property type="molecule type" value="Genomic_DNA"/>
</dbReference>
<feature type="non-terminal residue" evidence="7">
    <location>
        <position position="146"/>
    </location>
</feature>
<keyword evidence="8" id="KW-1185">Reference proteome</keyword>
<dbReference type="GO" id="GO:1990430">
    <property type="term" value="F:extracellular matrix protein binding"/>
    <property type="evidence" value="ECO:0007669"/>
    <property type="project" value="TreeGrafter"/>
</dbReference>
<accession>A0A7L3PIR9</accession>
<evidence type="ECO:0000313" key="8">
    <source>
        <dbReference type="Proteomes" id="UP000551443"/>
    </source>
</evidence>
<keyword evidence="5" id="KW-1133">Transmembrane helix</keyword>
<reference evidence="7 8" key="1">
    <citation type="submission" date="2019-09" db="EMBL/GenBank/DDBJ databases">
        <title>Bird 10,000 Genomes (B10K) Project - Family phase.</title>
        <authorList>
            <person name="Zhang G."/>
        </authorList>
    </citation>
    <scope>NUCLEOTIDE SEQUENCE [LARGE SCALE GENOMIC DNA]</scope>
    <source>
        <strain evidence="7">OUT-0059</strain>
        <tissue evidence="7">Muscle</tissue>
    </source>
</reference>
<dbReference type="InterPro" id="IPR051505">
    <property type="entry name" value="C-type_lectin_domain"/>
</dbReference>
<dbReference type="InterPro" id="IPR016187">
    <property type="entry name" value="CTDL_fold"/>
</dbReference>
<evidence type="ECO:0000256" key="3">
    <source>
        <dbReference type="ARBA" id="ARBA00022729"/>
    </source>
</evidence>
<organism evidence="7 8">
    <name type="scientific">Xiphorhynchus elegans</name>
    <name type="common">elegant woodcreeper</name>
    <dbReference type="NCBI Taxonomy" id="269412"/>
    <lineage>
        <taxon>Eukaryota</taxon>
        <taxon>Metazoa</taxon>
        <taxon>Chordata</taxon>
        <taxon>Craniata</taxon>
        <taxon>Vertebrata</taxon>
        <taxon>Euteleostomi</taxon>
        <taxon>Archelosauria</taxon>
        <taxon>Archosauria</taxon>
        <taxon>Dinosauria</taxon>
        <taxon>Saurischia</taxon>
        <taxon>Theropoda</taxon>
        <taxon>Coelurosauria</taxon>
        <taxon>Aves</taxon>
        <taxon>Neognathae</taxon>
        <taxon>Neoaves</taxon>
        <taxon>Telluraves</taxon>
        <taxon>Australaves</taxon>
        <taxon>Passeriformes</taxon>
        <taxon>Dendrocolaptidae</taxon>
        <taxon>Xiphorhynchus</taxon>
    </lineage>
</organism>
<gene>
    <name evidence="7" type="primary">Clec14a</name>
    <name evidence="7" type="ORF">XIPELE_R14947</name>
</gene>